<comment type="caution">
    <text evidence="3">The sequence shown here is derived from an EMBL/GenBank/DDBJ whole genome shotgun (WGS) entry which is preliminary data.</text>
</comment>
<feature type="compositionally biased region" description="Polar residues" evidence="1">
    <location>
        <begin position="1178"/>
        <end position="1187"/>
    </location>
</feature>
<gene>
    <name evidence="3" type="ORF">BaRGS_00031373</name>
</gene>
<feature type="compositionally biased region" description="Low complexity" evidence="1">
    <location>
        <begin position="1785"/>
        <end position="1806"/>
    </location>
</feature>
<organism evidence="3 4">
    <name type="scientific">Batillaria attramentaria</name>
    <dbReference type="NCBI Taxonomy" id="370345"/>
    <lineage>
        <taxon>Eukaryota</taxon>
        <taxon>Metazoa</taxon>
        <taxon>Spiralia</taxon>
        <taxon>Lophotrochozoa</taxon>
        <taxon>Mollusca</taxon>
        <taxon>Gastropoda</taxon>
        <taxon>Caenogastropoda</taxon>
        <taxon>Sorbeoconcha</taxon>
        <taxon>Cerithioidea</taxon>
        <taxon>Batillariidae</taxon>
        <taxon>Batillaria</taxon>
    </lineage>
</organism>
<feature type="region of interest" description="Disordered" evidence="1">
    <location>
        <begin position="1137"/>
        <end position="1187"/>
    </location>
</feature>
<feature type="compositionally biased region" description="Basic and acidic residues" evidence="1">
    <location>
        <begin position="1808"/>
        <end position="1837"/>
    </location>
</feature>
<protein>
    <recommendedName>
        <fullName evidence="2">ZU5 domain-containing protein</fullName>
    </recommendedName>
</protein>
<reference evidence="3 4" key="1">
    <citation type="journal article" date="2023" name="Sci. Data">
        <title>Genome assembly of the Korean intertidal mud-creeper Batillaria attramentaria.</title>
        <authorList>
            <person name="Patra A.K."/>
            <person name="Ho P.T."/>
            <person name="Jun S."/>
            <person name="Lee S.J."/>
            <person name="Kim Y."/>
            <person name="Won Y.J."/>
        </authorList>
    </citation>
    <scope>NUCLEOTIDE SEQUENCE [LARGE SCALE GENOMIC DNA]</scope>
    <source>
        <strain evidence="3">Wonlab-2016</strain>
    </source>
</reference>
<evidence type="ECO:0000259" key="2">
    <source>
        <dbReference type="Pfam" id="PF00791"/>
    </source>
</evidence>
<keyword evidence="4" id="KW-1185">Reference proteome</keyword>
<evidence type="ECO:0000313" key="3">
    <source>
        <dbReference type="EMBL" id="KAK7477397.1"/>
    </source>
</evidence>
<dbReference type="EMBL" id="JACVVK020000351">
    <property type="protein sequence ID" value="KAK7477397.1"/>
    <property type="molecule type" value="Genomic_DNA"/>
</dbReference>
<dbReference type="Pfam" id="PF00791">
    <property type="entry name" value="ZU5"/>
    <property type="match status" value="1"/>
</dbReference>
<feature type="compositionally biased region" description="Polar residues" evidence="1">
    <location>
        <begin position="1622"/>
        <end position="1640"/>
    </location>
</feature>
<evidence type="ECO:0000313" key="4">
    <source>
        <dbReference type="Proteomes" id="UP001519460"/>
    </source>
</evidence>
<feature type="domain" description="ZU5" evidence="2">
    <location>
        <begin position="1205"/>
        <end position="1300"/>
    </location>
</feature>
<dbReference type="Proteomes" id="UP001519460">
    <property type="component" value="Unassembled WGS sequence"/>
</dbReference>
<feature type="region of interest" description="Disordered" evidence="1">
    <location>
        <begin position="1312"/>
        <end position="1336"/>
    </location>
</feature>
<proteinExistence type="predicted"/>
<feature type="compositionally biased region" description="Basic and acidic residues" evidence="1">
    <location>
        <begin position="1655"/>
        <end position="1669"/>
    </location>
</feature>
<sequence>MESHQLVQEELKSKSSEIWSELQEIPERTALAILRGQEKSVFHQPRQTGDAKGHSETGIQKVAAGSGVLLPTTSTGEEASVHKSMIVITDSDMSYGVFGDGDEMDRLQTLIQQAEDKGFKTTFMILNYQTHHTRLQRWTDASLILLDTEPRSANNVIDAFNFVLESADMDTRHQRLLNNFGPIRHAILTSSHDPQQGVHVVYDIDSIDFVLSNMKEELERWTGLRLVLPDLKHDVLPVKESPFLATLALCRNTLVVIDDYDTLDEVHEPENTLQQAMKEAEHPDGRTVFIQRGSLYRDWVLNKLETNTLMIYPHDAGHHLNRKTDFWATVAAFLEDVDMDPHQRSLLNSFGPVRHALLTSSHDPQRGVHVVYDADSSNFVLTELKQEVEKRTKLTLILPDMNHNPLSEQEDQLDVEHNTLTVKGNEFLAKLASCRMTCVVVGSDRPPFPMYEIVLQQAWGDVYGNILQQAAKEAEHAGNQIVFLQREETCPDWVLNRLETCTVMMYPERQKDVDMDPHQRSLLNSFGPVRHALLTSSHDPQGGVHVVYDADSSNFVLKELKQEVEKRTKLTLILPDVNHNPLSEREDQLDVEHNTLSVKRNEFLAKLASCRKTCVIVCADRSPFPTFLQRAMSRSDVYGNILQQAVKEAEHAGRQIVFLQRGETCPDWVLNRLETCTVMMYPECQKDVDTDPHQRSLLNSFGPVRHAALTSSRDPQQGVHVVYDADSSDFVLIELKQEVEKRTKLTLILPDVNHNPLSEQEDQLDVEHNTLSVKGNEFLAKLASCRKTCVVLGADRSPFPMYKTFLQQAWSDVCGNIQEAEHPDSQTVFLQRSGTCPDWVLKRLGTCIVMMYPSRGAYLLMSGPRDWRQFYPQVEFWHTLAALFETSCTDLHRPSLLNSFGPVRHAALTSSDDPQQGVHVVYDADSSDFVLTELKDEMEKRTGLRLVLPDMEHKALSEQGNQPDDTLTMQGSEFCATLALCRKTCVVLDFRLRYSRSGAYDKMMQQAVKEAEHPDGQTVFIQRGETCPDWVLDRQETCTVIKYCRTKHSSYEEMETEFWKPLTACIESKIEIQNAGGDVAVQTGETRDKQSTHYQYLELCGEDNSKGKLELEPEYCGSEYFAAPSSQFISVKFIGPVTNPDTDEGQQTHPLSLPPPGYVSTAPLPQSQIPSAEDTSEGKSATDAQRIQNKTPLQSIFSSEWQTVDTVTSNGGTVRKQYSDVILTVPSDAVDQDSQVDIHTAVCTDVDRVRQVLKLSEDECVSSPVAEYWAGHEFRFKKPVTITLPHFLPPDPDPSLVRVYRVTRRPDGEIVSTRLRPQPSSSIDATPVNEHGVGTDHPAVSQAYQREDAAYRTAKEAEPTLPTDAASPAMKADDFPEHCLDQDVEWEEAATFQLTTGGHVIIITNRFSGYVCTYCGRHGPPVLNVLVCGTHTQESADRQTAEVSVHVWDGRIRIADFRQDYGIGILNHILGSRTLDVLSDLVDSRLYMRLVIGRLSMNDWQHSLGDIGLLLSPVQQRHDLRHVLSSCDTRNCKNPDHITRPISAYWMLETLPGRHPQPWLQCAVYVCQVASNTEPSWSDRDGVERSASLPVKLLKQKDQREFATQTDDKREIITGYGGGSLPQASTQKYDRNGTTSSLPVSRQPPDVHGAAGYQNDHENTQDKQHVSDNHSHAEGVALNGQSSPPFLLEQIDQFTDSFKRQLMSCPPQNAGNPTSGASNFAQANGSLVRGQSAAEGAVSGSSYSVTQNFIINNQPMTNHIGKIQSKATTIASTVTSNHGAPPGSGLNQLANALPNNGGNNSALPAPWGHERNGLEYERNGPEYERNGLERVHEHEAAQLENEMEPDPQNGEHLTDTNNPVCSPEEDQM</sequence>
<dbReference type="Gene3D" id="2.60.220.30">
    <property type="match status" value="1"/>
</dbReference>
<feature type="region of interest" description="Disordered" evidence="1">
    <location>
        <begin position="1773"/>
        <end position="1868"/>
    </location>
</feature>
<feature type="compositionally biased region" description="Basic and acidic residues" evidence="1">
    <location>
        <begin position="1598"/>
        <end position="1612"/>
    </location>
</feature>
<dbReference type="InterPro" id="IPR000906">
    <property type="entry name" value="ZU5_dom"/>
</dbReference>
<evidence type="ECO:0000256" key="1">
    <source>
        <dbReference type="SAM" id="MobiDB-lite"/>
    </source>
</evidence>
<feature type="region of interest" description="Disordered" evidence="1">
    <location>
        <begin position="1598"/>
        <end position="1669"/>
    </location>
</feature>
<accession>A0ABD0JR45</accession>
<name>A0ABD0JR45_9CAEN</name>